<keyword evidence="12" id="KW-1185">Reference proteome</keyword>
<dbReference type="SUPFAM" id="SSF160240">
    <property type="entry name" value="Cation efflux protein cytoplasmic domain-like"/>
    <property type="match status" value="1"/>
</dbReference>
<evidence type="ECO:0000259" key="10">
    <source>
        <dbReference type="Pfam" id="PF16916"/>
    </source>
</evidence>
<evidence type="ECO:0000256" key="1">
    <source>
        <dbReference type="ARBA" id="ARBA00004141"/>
    </source>
</evidence>
<dbReference type="Gene3D" id="1.20.1510.10">
    <property type="entry name" value="Cation efflux protein transmembrane domain"/>
    <property type="match status" value="1"/>
</dbReference>
<evidence type="ECO:0000256" key="7">
    <source>
        <dbReference type="SAM" id="MobiDB-lite"/>
    </source>
</evidence>
<sequence>MKIEEAAQLDHEIDHRHGRLARLRHALVPHSHDAAESIQDADEASSAGIRTAWISMVAMAVTALLQVAIVMISGSLGLLADTIHNVGHLVTTVPLLIAFWLGRRPPTASFPFGFRRLEDLVGVLIAMVIAASAAWIVWESVRGLVDPRPLTHLGWVFATGIVGAAGNEIAAVYRIRTGRRIGSAALVAEVHHARADGLTSVAVVVGVLGVWLGFPRADAVVGLVIAATILAILVQSVRSIARRLLDGVEPGTIAAIGTAACEVPGVEGTSDVKARWTGHRLEAQLVVEMERELDLASADRIADGVVAHVMESVPHVGNVTVRPRPTLAQRPGPADVIPSVGQSPQNV</sequence>
<gene>
    <name evidence="11" type="ORF">D9V41_00765</name>
</gene>
<evidence type="ECO:0000256" key="8">
    <source>
        <dbReference type="SAM" id="Phobius"/>
    </source>
</evidence>
<evidence type="ECO:0000313" key="12">
    <source>
        <dbReference type="Proteomes" id="UP000282515"/>
    </source>
</evidence>
<comment type="similarity">
    <text evidence="2">Belongs to the cation diffusion facilitator (CDF) transporter (TC 2.A.4) family.</text>
</comment>
<dbReference type="OrthoDB" id="9813655at2"/>
<comment type="caution">
    <text evidence="11">The sequence shown here is derived from an EMBL/GenBank/DDBJ whole genome shotgun (WGS) entry which is preliminary data.</text>
</comment>
<dbReference type="InterPro" id="IPR050291">
    <property type="entry name" value="CDF_Transporter"/>
</dbReference>
<dbReference type="InterPro" id="IPR027469">
    <property type="entry name" value="Cation_efflux_TMD_sf"/>
</dbReference>
<dbReference type="GO" id="GO:0006882">
    <property type="term" value="P:intracellular zinc ion homeostasis"/>
    <property type="evidence" value="ECO:0007669"/>
    <property type="project" value="TreeGrafter"/>
</dbReference>
<evidence type="ECO:0000259" key="9">
    <source>
        <dbReference type="Pfam" id="PF01545"/>
    </source>
</evidence>
<dbReference type="Gene3D" id="3.30.70.1350">
    <property type="entry name" value="Cation efflux protein, cytoplasmic domain"/>
    <property type="match status" value="1"/>
</dbReference>
<dbReference type="Proteomes" id="UP000282515">
    <property type="component" value="Unassembled WGS sequence"/>
</dbReference>
<evidence type="ECO:0000256" key="6">
    <source>
        <dbReference type="ARBA" id="ARBA00023136"/>
    </source>
</evidence>
<evidence type="ECO:0000256" key="5">
    <source>
        <dbReference type="ARBA" id="ARBA00022989"/>
    </source>
</evidence>
<keyword evidence="3" id="KW-0813">Transport</keyword>
<dbReference type="Pfam" id="PF01545">
    <property type="entry name" value="Cation_efflux"/>
    <property type="match status" value="1"/>
</dbReference>
<feature type="domain" description="Cation efflux protein transmembrane" evidence="9">
    <location>
        <begin position="53"/>
        <end position="245"/>
    </location>
</feature>
<feature type="region of interest" description="Disordered" evidence="7">
    <location>
        <begin position="323"/>
        <end position="347"/>
    </location>
</feature>
<name>A0A3L8PS50_9ACTN</name>
<organism evidence="11 12">
    <name type="scientific">Aeromicrobium phragmitis</name>
    <dbReference type="NCBI Taxonomy" id="2478914"/>
    <lineage>
        <taxon>Bacteria</taxon>
        <taxon>Bacillati</taxon>
        <taxon>Actinomycetota</taxon>
        <taxon>Actinomycetes</taxon>
        <taxon>Propionibacteriales</taxon>
        <taxon>Nocardioidaceae</taxon>
        <taxon>Aeromicrobium</taxon>
    </lineage>
</organism>
<dbReference type="PANTHER" id="PTHR43840">
    <property type="entry name" value="MITOCHONDRIAL METAL TRANSPORTER 1-RELATED"/>
    <property type="match status" value="1"/>
</dbReference>
<keyword evidence="5 8" id="KW-1133">Transmembrane helix</keyword>
<dbReference type="GO" id="GO:0015086">
    <property type="term" value="F:cadmium ion transmembrane transporter activity"/>
    <property type="evidence" value="ECO:0007669"/>
    <property type="project" value="TreeGrafter"/>
</dbReference>
<dbReference type="InterPro" id="IPR058533">
    <property type="entry name" value="Cation_efflux_TM"/>
</dbReference>
<evidence type="ECO:0000256" key="3">
    <source>
        <dbReference type="ARBA" id="ARBA00022448"/>
    </source>
</evidence>
<evidence type="ECO:0000256" key="4">
    <source>
        <dbReference type="ARBA" id="ARBA00022692"/>
    </source>
</evidence>
<dbReference type="GO" id="GO:0005886">
    <property type="term" value="C:plasma membrane"/>
    <property type="evidence" value="ECO:0007669"/>
    <property type="project" value="TreeGrafter"/>
</dbReference>
<feature type="transmembrane region" description="Helical" evidence="8">
    <location>
        <begin position="220"/>
        <end position="237"/>
    </location>
</feature>
<dbReference type="GO" id="GO:0015341">
    <property type="term" value="F:zinc efflux antiporter activity"/>
    <property type="evidence" value="ECO:0007669"/>
    <property type="project" value="TreeGrafter"/>
</dbReference>
<dbReference type="SUPFAM" id="SSF161111">
    <property type="entry name" value="Cation efflux protein transmembrane domain-like"/>
    <property type="match status" value="1"/>
</dbReference>
<dbReference type="AlphaFoldDB" id="A0A3L8PS50"/>
<dbReference type="InterPro" id="IPR027470">
    <property type="entry name" value="Cation_efflux_CTD"/>
</dbReference>
<accession>A0A3L8PS50</accession>
<dbReference type="NCBIfam" id="TIGR01297">
    <property type="entry name" value="CDF"/>
    <property type="match status" value="1"/>
</dbReference>
<feature type="transmembrane region" description="Helical" evidence="8">
    <location>
        <begin position="53"/>
        <end position="76"/>
    </location>
</feature>
<keyword evidence="4 8" id="KW-0812">Transmembrane</keyword>
<proteinExistence type="inferred from homology"/>
<feature type="transmembrane region" description="Helical" evidence="8">
    <location>
        <begin position="82"/>
        <end position="101"/>
    </location>
</feature>
<keyword evidence="6 8" id="KW-0472">Membrane</keyword>
<comment type="subcellular location">
    <subcellularLocation>
        <location evidence="1">Membrane</location>
        <topology evidence="1">Multi-pass membrane protein</topology>
    </subcellularLocation>
</comment>
<dbReference type="RefSeq" id="WP_121792627.1">
    <property type="nucleotide sequence ID" value="NZ_RDBF01000001.1"/>
</dbReference>
<dbReference type="InterPro" id="IPR036837">
    <property type="entry name" value="Cation_efflux_CTD_sf"/>
</dbReference>
<evidence type="ECO:0000256" key="2">
    <source>
        <dbReference type="ARBA" id="ARBA00008114"/>
    </source>
</evidence>
<feature type="domain" description="Cation efflux protein cytoplasmic" evidence="10">
    <location>
        <begin position="252"/>
        <end position="321"/>
    </location>
</feature>
<reference evidence="11 12" key="1">
    <citation type="submission" date="2018-10" db="EMBL/GenBank/DDBJ databases">
        <title>Aeromicrobium sp. 9W16Y-2 whole genome shotgun sequence.</title>
        <authorList>
            <person name="Li F."/>
        </authorList>
    </citation>
    <scope>NUCLEOTIDE SEQUENCE [LARGE SCALE GENOMIC DNA]</scope>
    <source>
        <strain evidence="11 12">9W16Y-2</strain>
    </source>
</reference>
<evidence type="ECO:0000313" key="11">
    <source>
        <dbReference type="EMBL" id="RLV57218.1"/>
    </source>
</evidence>
<protein>
    <submittedName>
        <fullName evidence="11">Cation transporter</fullName>
    </submittedName>
</protein>
<feature type="transmembrane region" description="Helical" evidence="8">
    <location>
        <begin position="121"/>
        <end position="138"/>
    </location>
</feature>
<dbReference type="Pfam" id="PF16916">
    <property type="entry name" value="ZT_dimer"/>
    <property type="match status" value="1"/>
</dbReference>
<feature type="transmembrane region" description="Helical" evidence="8">
    <location>
        <begin position="195"/>
        <end position="214"/>
    </location>
</feature>
<dbReference type="PANTHER" id="PTHR43840:SF15">
    <property type="entry name" value="MITOCHONDRIAL METAL TRANSPORTER 1-RELATED"/>
    <property type="match status" value="1"/>
</dbReference>
<dbReference type="InterPro" id="IPR002524">
    <property type="entry name" value="Cation_efflux"/>
</dbReference>
<dbReference type="GO" id="GO:0015093">
    <property type="term" value="F:ferrous iron transmembrane transporter activity"/>
    <property type="evidence" value="ECO:0007669"/>
    <property type="project" value="TreeGrafter"/>
</dbReference>
<dbReference type="EMBL" id="RDBF01000001">
    <property type="protein sequence ID" value="RLV57218.1"/>
    <property type="molecule type" value="Genomic_DNA"/>
</dbReference>
<feature type="transmembrane region" description="Helical" evidence="8">
    <location>
        <begin position="153"/>
        <end position="175"/>
    </location>
</feature>